<protein>
    <recommendedName>
        <fullName evidence="3">Spike protein</fullName>
    </recommendedName>
</protein>
<reference evidence="2" key="1">
    <citation type="journal article" date="2021" name="Proc. Natl. Acad. Sci. U.S.A.">
        <title>A Catalog of Tens of Thousands of Viruses from Human Metagenomes Reveals Hidden Associations with Chronic Diseases.</title>
        <authorList>
            <person name="Tisza M.J."/>
            <person name="Buck C.B."/>
        </authorList>
    </citation>
    <scope>NUCLEOTIDE SEQUENCE</scope>
    <source>
        <strain evidence="2">Cti5L29</strain>
    </source>
</reference>
<name>A0A8S5R867_9VIRU</name>
<keyword evidence="1" id="KW-0175">Coiled coil</keyword>
<dbReference type="EMBL" id="BK015841">
    <property type="protein sequence ID" value="DAE27584.1"/>
    <property type="molecule type" value="Genomic_DNA"/>
</dbReference>
<proteinExistence type="predicted"/>
<evidence type="ECO:0000313" key="2">
    <source>
        <dbReference type="EMBL" id="DAE27584.1"/>
    </source>
</evidence>
<accession>A0A8S5R867</accession>
<sequence length="223" mass="23668">MAYYEGEINGIGNNNGGFMNGDGWWAIILFALIFGWGRGGYGYGNGGSGAGVVDGYVLTSDFANVERKIDEVNSGLCDGFYAMNTGMLNGFANVTNAITTGGYETRNAISDLSSQLAQCCCQTQSAIQGVNYNLAMQTNSIEKSLCDGFRSIKDEITANRIEDKNAQIAAQQNEINKLQLSASQSAQNAYLINTLRPTAIPAYLTCSPYQSVCGCGTTCGAVV</sequence>
<feature type="coiled-coil region" evidence="1">
    <location>
        <begin position="161"/>
        <end position="188"/>
    </location>
</feature>
<evidence type="ECO:0000256" key="1">
    <source>
        <dbReference type="SAM" id="Coils"/>
    </source>
</evidence>
<evidence type="ECO:0008006" key="3">
    <source>
        <dbReference type="Google" id="ProtNLM"/>
    </source>
</evidence>
<organism evidence="2">
    <name type="scientific">virus sp. cti5L29</name>
    <dbReference type="NCBI Taxonomy" id="2826813"/>
    <lineage>
        <taxon>Viruses</taxon>
    </lineage>
</organism>